<dbReference type="EMBL" id="CP043538">
    <property type="protein sequence ID" value="QGY04307.1"/>
    <property type="molecule type" value="Genomic_DNA"/>
</dbReference>
<protein>
    <recommendedName>
        <fullName evidence="3">MFS transporter</fullName>
    </recommendedName>
</protein>
<gene>
    <name evidence="1" type="ORF">MMSR116_22180</name>
</gene>
<dbReference type="KEGG" id="mmes:MMSR116_22180"/>
<evidence type="ECO:0000313" key="1">
    <source>
        <dbReference type="EMBL" id="QGY04307.1"/>
    </source>
</evidence>
<accession>A0A6B9FPJ1</accession>
<name>A0A6B9FPJ1_9HYPH</name>
<reference evidence="1 2" key="1">
    <citation type="journal article" date="2012" name="Genet. Mol. Biol.">
        <title>Analysis of 16S rRNA and mxaF genes revealing insights into Methylobacterium niche-specific plant association.</title>
        <authorList>
            <person name="Dourado M.N."/>
            <person name="Andreote F.D."/>
            <person name="Dini-Andreote F."/>
            <person name="Conti R."/>
            <person name="Araujo J.M."/>
            <person name="Araujo W.L."/>
        </authorList>
    </citation>
    <scope>NUCLEOTIDE SEQUENCE [LARGE SCALE GENOMIC DNA]</scope>
    <source>
        <strain evidence="1 2">SR1.6/6</strain>
    </source>
</reference>
<reference evidence="1 2" key="2">
    <citation type="journal article" date="2013" name="Genome Announc.">
        <title>Draft Genome Sequence of Methylobacterium mesophilicum Strain SR1.6/6, Isolated from Citrus sinensis.</title>
        <authorList>
            <person name="Marinho Almeida D."/>
            <person name="Dini-Andreote F."/>
            <person name="Camargo Neves A.A."/>
            <person name="Juca Ramos R.T."/>
            <person name="Andreote F.D."/>
            <person name="Carneiro A.R."/>
            <person name="Oliveira de Souza Lima A."/>
            <person name="Caracciolo Gomes de Sa P.H."/>
            <person name="Ribeiro Barbosa M.S."/>
            <person name="Araujo W.L."/>
            <person name="Silva A."/>
        </authorList>
    </citation>
    <scope>NUCLEOTIDE SEQUENCE [LARGE SCALE GENOMIC DNA]</scope>
    <source>
        <strain evidence="1 2">SR1.6/6</strain>
    </source>
</reference>
<sequence>MVRLAMTIGAFNLGNGIGAAVCGGVTVAGLGWTAVPLATAARLLIAGLRRGVRRSVAIGVVCG</sequence>
<proteinExistence type="predicted"/>
<evidence type="ECO:0008006" key="3">
    <source>
        <dbReference type="Google" id="ProtNLM"/>
    </source>
</evidence>
<dbReference type="Proteomes" id="UP000012488">
    <property type="component" value="Chromosome"/>
</dbReference>
<dbReference type="AlphaFoldDB" id="A0A6B9FPJ1"/>
<organism evidence="1 2">
    <name type="scientific">Methylobacterium mesophilicum SR1.6/6</name>
    <dbReference type="NCBI Taxonomy" id="908290"/>
    <lineage>
        <taxon>Bacteria</taxon>
        <taxon>Pseudomonadati</taxon>
        <taxon>Pseudomonadota</taxon>
        <taxon>Alphaproteobacteria</taxon>
        <taxon>Hyphomicrobiales</taxon>
        <taxon>Methylobacteriaceae</taxon>
        <taxon>Methylobacterium</taxon>
    </lineage>
</organism>
<evidence type="ECO:0000313" key="2">
    <source>
        <dbReference type="Proteomes" id="UP000012488"/>
    </source>
</evidence>